<gene>
    <name evidence="2" type="ORF">C0Z10_02025</name>
</gene>
<name>A0A3T0S309_9ACTN</name>
<accession>A0A3T0S309</accession>
<dbReference type="InterPro" id="IPR036086">
    <property type="entry name" value="ParB/Sulfiredoxin_sf"/>
</dbReference>
<evidence type="ECO:0000259" key="1">
    <source>
        <dbReference type="Pfam" id="PF02195"/>
    </source>
</evidence>
<proteinExistence type="predicted"/>
<reference evidence="3" key="1">
    <citation type="submission" date="2017-12" db="EMBL/GenBank/DDBJ databases">
        <title>Whole genome sequencing of Acidipropionibacterium jensenii strains JS279 and JS280.</title>
        <authorList>
            <person name="Deptula P."/>
            <person name="Laine P."/>
            <person name="Smolander O.-P."/>
            <person name="Paulin L."/>
            <person name="Auvinen P."/>
            <person name="Varmanen P."/>
        </authorList>
    </citation>
    <scope>NUCLEOTIDE SEQUENCE [LARGE SCALE GENOMIC DNA]</scope>
    <source>
        <strain evidence="3">JS280</strain>
    </source>
</reference>
<sequence>MTAGCGVDPGSLPPITCIVVLPTQLVTRYQVVDRELVGAPADVVDTPSHLNALERDIALHGILVPLDLAFNEEFATLDGHHRLAVARRLGLATVPVALRRLPLTPRPWWAQTMDPQDFTVLDAEWSRAHRMMGPRPLDS</sequence>
<dbReference type="AlphaFoldDB" id="A0A3T0S309"/>
<dbReference type="Pfam" id="PF02195">
    <property type="entry name" value="ParB_N"/>
    <property type="match status" value="1"/>
</dbReference>
<dbReference type="Proteomes" id="UP000285875">
    <property type="component" value="Chromosome"/>
</dbReference>
<organism evidence="2 3">
    <name type="scientific">Acidipropionibacterium jensenii</name>
    <dbReference type="NCBI Taxonomy" id="1749"/>
    <lineage>
        <taxon>Bacteria</taxon>
        <taxon>Bacillati</taxon>
        <taxon>Actinomycetota</taxon>
        <taxon>Actinomycetes</taxon>
        <taxon>Propionibacteriales</taxon>
        <taxon>Propionibacteriaceae</taxon>
        <taxon>Acidipropionibacterium</taxon>
    </lineage>
</organism>
<feature type="domain" description="ParB-like N-terminal" evidence="1">
    <location>
        <begin position="46"/>
        <end position="101"/>
    </location>
</feature>
<dbReference type="InterPro" id="IPR003115">
    <property type="entry name" value="ParB_N"/>
</dbReference>
<evidence type="ECO:0000313" key="2">
    <source>
        <dbReference type="EMBL" id="AZZ40638.1"/>
    </source>
</evidence>
<protein>
    <recommendedName>
        <fullName evidence="1">ParB-like N-terminal domain-containing protein</fullName>
    </recommendedName>
</protein>
<dbReference type="EMBL" id="CP025570">
    <property type="protein sequence ID" value="AZZ40638.1"/>
    <property type="molecule type" value="Genomic_DNA"/>
</dbReference>
<dbReference type="KEGG" id="aji:C0Z10_02025"/>
<dbReference type="SUPFAM" id="SSF110849">
    <property type="entry name" value="ParB/Sulfiredoxin"/>
    <property type="match status" value="1"/>
</dbReference>
<dbReference type="Gene3D" id="3.90.1530.10">
    <property type="entry name" value="Conserved hypothetical protein from pyrococcus furiosus pfu- 392566-001, ParB domain"/>
    <property type="match status" value="1"/>
</dbReference>
<dbReference type="OrthoDB" id="3190820at2"/>
<evidence type="ECO:0000313" key="3">
    <source>
        <dbReference type="Proteomes" id="UP000285875"/>
    </source>
</evidence>